<organism evidence="1 2">
    <name type="scientific">Microvirga splendida</name>
    <dbReference type="NCBI Taxonomy" id="2795727"/>
    <lineage>
        <taxon>Bacteria</taxon>
        <taxon>Pseudomonadati</taxon>
        <taxon>Pseudomonadota</taxon>
        <taxon>Alphaproteobacteria</taxon>
        <taxon>Hyphomicrobiales</taxon>
        <taxon>Methylobacteriaceae</taxon>
        <taxon>Microvirga</taxon>
    </lineage>
</organism>
<evidence type="ECO:0000313" key="1">
    <source>
        <dbReference type="EMBL" id="MBJ6124285.1"/>
    </source>
</evidence>
<gene>
    <name evidence="1" type="ORF">JAO75_02575</name>
</gene>
<name>A0ABS0XW70_9HYPH</name>
<comment type="caution">
    <text evidence="1">The sequence shown here is derived from an EMBL/GenBank/DDBJ whole genome shotgun (WGS) entry which is preliminary data.</text>
</comment>
<sequence length="53" mass="5941">MARPNPPVRLTPEEQKRRRQRSMALALALGIFCILLFAVTLAKLGPGIMQRPL</sequence>
<protein>
    <recommendedName>
        <fullName evidence="3">CoxF protein</fullName>
    </recommendedName>
</protein>
<dbReference type="RefSeq" id="WP_199046435.1">
    <property type="nucleotide sequence ID" value="NZ_JAELXT010000002.1"/>
</dbReference>
<dbReference type="EMBL" id="JAELXT010000002">
    <property type="protein sequence ID" value="MBJ6124285.1"/>
    <property type="molecule type" value="Genomic_DNA"/>
</dbReference>
<accession>A0ABS0XW70</accession>
<dbReference type="Proteomes" id="UP000620670">
    <property type="component" value="Unassembled WGS sequence"/>
</dbReference>
<evidence type="ECO:0008006" key="3">
    <source>
        <dbReference type="Google" id="ProtNLM"/>
    </source>
</evidence>
<evidence type="ECO:0000313" key="2">
    <source>
        <dbReference type="Proteomes" id="UP000620670"/>
    </source>
</evidence>
<keyword evidence="2" id="KW-1185">Reference proteome</keyword>
<reference evidence="2" key="1">
    <citation type="submission" date="2020-12" db="EMBL/GenBank/DDBJ databases">
        <title>Hymenobacter sp.</title>
        <authorList>
            <person name="Kim M.K."/>
        </authorList>
    </citation>
    <scope>NUCLEOTIDE SEQUENCE [LARGE SCALE GENOMIC DNA]</scope>
    <source>
        <strain evidence="2">BT325</strain>
    </source>
</reference>
<proteinExistence type="predicted"/>